<evidence type="ECO:0000313" key="1">
    <source>
        <dbReference type="EMBL" id="CAB4183336.1"/>
    </source>
</evidence>
<protein>
    <recommendedName>
        <fullName evidence="5">Calcineurin-like phosphoesterase domain-containing protein</fullName>
    </recommendedName>
</protein>
<dbReference type="EMBL" id="LR797030">
    <property type="protein sequence ID" value="CAB4183336.1"/>
    <property type="molecule type" value="Genomic_DNA"/>
</dbReference>
<sequence length="272" mass="31155">MRRHLIIPDAQNKPGVDLAHIRWAGEAVVDYLPDVFIVGGDWWDLPSLSAHDLPGSKETIGRSILADIEIGNEAFEILVEPMNREISRRKRRRMKRWVPDCRFLMGNHEHRLTRTVSNDPKLDGLLTLDALKTPGFKRHQFLEIVEIDGIKYCHYFPNPYSGRPIGGTIHNRLGHIGSSFVQFHQQGFLYGSKQYPDHVKHGLVCGRFYQHSETYRAQDVQRSEWNGIVVLNGVKPNGDYDLMPLRMDYLAEKYGHLTGRGDLLFGSANRKA</sequence>
<proteinExistence type="predicted"/>
<reference evidence="1" key="1">
    <citation type="submission" date="2020-05" db="EMBL/GenBank/DDBJ databases">
        <authorList>
            <person name="Chiriac C."/>
            <person name="Salcher M."/>
            <person name="Ghai R."/>
            <person name="Kavagutti S V."/>
        </authorList>
    </citation>
    <scope>NUCLEOTIDE SEQUENCE</scope>
</reference>
<accession>A0A6J5QLE5</accession>
<organism evidence="1">
    <name type="scientific">uncultured Caudovirales phage</name>
    <dbReference type="NCBI Taxonomy" id="2100421"/>
    <lineage>
        <taxon>Viruses</taxon>
        <taxon>Duplodnaviria</taxon>
        <taxon>Heunggongvirae</taxon>
        <taxon>Uroviricota</taxon>
        <taxon>Caudoviricetes</taxon>
        <taxon>Peduoviridae</taxon>
        <taxon>Maltschvirus</taxon>
        <taxon>Maltschvirus maltsch</taxon>
    </lineage>
</organism>
<name>A0A6J5QLE5_9CAUD</name>
<gene>
    <name evidence="1" type="ORF">UFOVP1077_54</name>
    <name evidence="2" type="ORF">UFOVP1316_42</name>
    <name evidence="3" type="ORF">UFOVP1428_51</name>
    <name evidence="4" type="ORF">UFOVP1526_48</name>
</gene>
<evidence type="ECO:0000313" key="2">
    <source>
        <dbReference type="EMBL" id="CAB4197974.1"/>
    </source>
</evidence>
<evidence type="ECO:0000313" key="3">
    <source>
        <dbReference type="EMBL" id="CAB4211448.1"/>
    </source>
</evidence>
<dbReference type="EMBL" id="LR798376">
    <property type="protein sequence ID" value="CAB5227484.1"/>
    <property type="molecule type" value="Genomic_DNA"/>
</dbReference>
<evidence type="ECO:0000313" key="4">
    <source>
        <dbReference type="EMBL" id="CAB5227484.1"/>
    </source>
</evidence>
<dbReference type="EMBL" id="LR797374">
    <property type="protein sequence ID" value="CAB4211448.1"/>
    <property type="molecule type" value="Genomic_DNA"/>
</dbReference>
<dbReference type="EMBL" id="LR797268">
    <property type="protein sequence ID" value="CAB4197974.1"/>
    <property type="molecule type" value="Genomic_DNA"/>
</dbReference>
<evidence type="ECO:0008006" key="5">
    <source>
        <dbReference type="Google" id="ProtNLM"/>
    </source>
</evidence>